<dbReference type="EMBL" id="ABIB01000002">
    <property type="protein sequence ID" value="EDP97338.1"/>
    <property type="molecule type" value="Genomic_DNA"/>
</dbReference>
<evidence type="ECO:0000313" key="2">
    <source>
        <dbReference type="Proteomes" id="UP000002945"/>
    </source>
</evidence>
<dbReference type="OrthoDB" id="1409150at2"/>
<name>A9DP24_9FLAO</name>
<dbReference type="InterPro" id="IPR036514">
    <property type="entry name" value="SGNH_hydro_sf"/>
</dbReference>
<dbReference type="STRING" id="391587.KAOT1_19287"/>
<accession>A9DP24</accession>
<dbReference type="GO" id="GO:0016788">
    <property type="term" value="F:hydrolase activity, acting on ester bonds"/>
    <property type="evidence" value="ECO:0007669"/>
    <property type="project" value="UniProtKB-ARBA"/>
</dbReference>
<dbReference type="RefSeq" id="WP_007096388.1">
    <property type="nucleotide sequence ID" value="NZ_CP142125.1"/>
</dbReference>
<keyword evidence="2" id="KW-1185">Reference proteome</keyword>
<dbReference type="SUPFAM" id="SSF52266">
    <property type="entry name" value="SGNH hydrolase"/>
    <property type="match status" value="1"/>
</dbReference>
<dbReference type="eggNOG" id="ENOG5032REG">
    <property type="taxonomic scope" value="Bacteria"/>
</dbReference>
<reference evidence="1 2" key="1">
    <citation type="journal article" date="2011" name="J. Bacteriol.">
        <title>Genome sequence of the algicidal bacterium Kordia algicida OT-1.</title>
        <authorList>
            <person name="Lee H.S."/>
            <person name="Kang S.G."/>
            <person name="Kwon K.K."/>
            <person name="Lee J.H."/>
            <person name="Kim S.J."/>
        </authorList>
    </citation>
    <scope>NUCLEOTIDE SEQUENCE [LARGE SCALE GENOMIC DNA]</scope>
    <source>
        <strain evidence="1 2">OT-1</strain>
    </source>
</reference>
<dbReference type="AlphaFoldDB" id="A9DP24"/>
<gene>
    <name evidence="1" type="ORF">KAOT1_19287</name>
</gene>
<dbReference type="Gene3D" id="3.40.50.1110">
    <property type="entry name" value="SGNH hydrolase"/>
    <property type="match status" value="1"/>
</dbReference>
<evidence type="ECO:0008006" key="3">
    <source>
        <dbReference type="Google" id="ProtNLM"/>
    </source>
</evidence>
<dbReference type="HOGENOM" id="CLU_836211_0_0_10"/>
<comment type="caution">
    <text evidence="1">The sequence shown here is derived from an EMBL/GenBank/DDBJ whole genome shotgun (WGS) entry which is preliminary data.</text>
</comment>
<protein>
    <recommendedName>
        <fullName evidence="3">SGNH/GDSL hydrolase family protein</fullName>
    </recommendedName>
</protein>
<evidence type="ECO:0000313" key="1">
    <source>
        <dbReference type="EMBL" id="EDP97338.1"/>
    </source>
</evidence>
<proteinExistence type="predicted"/>
<sequence>MKFLPKIKKFFVNTIVIGLLSLLLFEVLYRNSVIDFYKAETSHLNSESDLAKPSVDFLVFGDSFSATAATINYVDKLRENNPNTTIVNVSVPGIGIRQVNTFAKAKIKKHQPKAIIYQIYVGNDLTDVNHLWSWEKFSVTRNLYWEASDYFLSLSYLNHKATVFSPRVNNRTKTMATDVFKPEYYDQRTKRFVNFDAAYFNNTLLLKAPFKERYDAWLSYMKTFLETIPNDVPVYLVWIPHCSQVNSYYMSNLNALGATFEDEVAIQKTEYPFFAQAKKDLKTFTNVVQLNPLETFQMNDSPSNRLYFANDPHINDNGNVVLRDFLESEILF</sequence>
<dbReference type="Proteomes" id="UP000002945">
    <property type="component" value="Unassembled WGS sequence"/>
</dbReference>
<organism evidence="1 2">
    <name type="scientific">Kordia algicida OT-1</name>
    <dbReference type="NCBI Taxonomy" id="391587"/>
    <lineage>
        <taxon>Bacteria</taxon>
        <taxon>Pseudomonadati</taxon>
        <taxon>Bacteroidota</taxon>
        <taxon>Flavobacteriia</taxon>
        <taxon>Flavobacteriales</taxon>
        <taxon>Flavobacteriaceae</taxon>
        <taxon>Kordia</taxon>
    </lineage>
</organism>